<organism evidence="1 2">
    <name type="scientific">Herbiconiux ginsengi</name>
    <dbReference type="NCBI Taxonomy" id="381665"/>
    <lineage>
        <taxon>Bacteria</taxon>
        <taxon>Bacillati</taxon>
        <taxon>Actinomycetota</taxon>
        <taxon>Actinomycetes</taxon>
        <taxon>Micrococcales</taxon>
        <taxon>Microbacteriaceae</taxon>
        <taxon>Herbiconiux</taxon>
    </lineage>
</organism>
<sequence length="137" mass="14704">MARSQVRHLCDAGVGSAITFEQYLHAIDASEQFTSYANVVAQINASPGLMGISAYANSIPRDGKRKQLSCIYRMQPMSGPSTSWQSCGTSGPSTTSTYLTTRGNDFCPVKGTRWEAIADLYVNGSIVQSDGDIKVAL</sequence>
<proteinExistence type="predicted"/>
<evidence type="ECO:0000313" key="1">
    <source>
        <dbReference type="EMBL" id="SDZ16006.1"/>
    </source>
</evidence>
<evidence type="ECO:0000313" key="2">
    <source>
        <dbReference type="Proteomes" id="UP000198891"/>
    </source>
</evidence>
<reference evidence="1 2" key="1">
    <citation type="submission" date="2016-10" db="EMBL/GenBank/DDBJ databases">
        <authorList>
            <person name="de Groot N.N."/>
        </authorList>
    </citation>
    <scope>NUCLEOTIDE SEQUENCE [LARGE SCALE GENOMIC DNA]</scope>
    <source>
        <strain evidence="1 2">CGMCC 4.3491</strain>
    </source>
</reference>
<name>A0A1H3QRE8_9MICO</name>
<gene>
    <name evidence="1" type="ORF">SAMN05216554_2700</name>
</gene>
<dbReference type="EMBL" id="FNPZ01000002">
    <property type="protein sequence ID" value="SDZ16006.1"/>
    <property type="molecule type" value="Genomic_DNA"/>
</dbReference>
<accession>A0A1H3QRE8</accession>
<protein>
    <submittedName>
        <fullName evidence="1">Uncharacterized protein</fullName>
    </submittedName>
</protein>
<dbReference type="Proteomes" id="UP000198891">
    <property type="component" value="Unassembled WGS sequence"/>
</dbReference>
<dbReference type="STRING" id="381665.SAMN05216554_2700"/>
<keyword evidence="2" id="KW-1185">Reference proteome</keyword>
<dbReference type="AlphaFoldDB" id="A0A1H3QRE8"/>